<sequence>MPPVWQEQHDRVSSNYYDTANAVLVVATLIATLGSPAVSSKNSSALVVIGSLSFYFAMSTALFCIITMFLRLEDVARRLDAQAASKWMLSLLAMSFAFAVCTFIANLYDQHVDAKVTLLIVGVMAILIPASIAVFGLSTQSKYRQRAKSAMLFADSCAALCKSAEGLTASTRNGASAFDIAGKKMAMEQASERAYAFALHAWHLAEESLKLKTGDDRLKTIAKSIEGAESRADDSSQECYRTLRDLAKTCAAPFGC</sequence>
<dbReference type="EMBL" id="JAFCMP010000110">
    <property type="protein sequence ID" value="KAG5186590.1"/>
    <property type="molecule type" value="Genomic_DNA"/>
</dbReference>
<keyword evidence="1" id="KW-1133">Transmembrane helix</keyword>
<comment type="caution">
    <text evidence="2">The sequence shown here is derived from an EMBL/GenBank/DDBJ whole genome shotgun (WGS) entry which is preliminary data.</text>
</comment>
<evidence type="ECO:0000256" key="1">
    <source>
        <dbReference type="SAM" id="Phobius"/>
    </source>
</evidence>
<protein>
    <submittedName>
        <fullName evidence="2">Uncharacterized protein</fullName>
    </submittedName>
</protein>
<feature type="transmembrane region" description="Helical" evidence="1">
    <location>
        <begin position="87"/>
        <end position="108"/>
    </location>
</feature>
<feature type="transmembrane region" description="Helical" evidence="1">
    <location>
        <begin position="114"/>
        <end position="138"/>
    </location>
</feature>
<proteinExistence type="predicted"/>
<accession>A0A835Z7X7</accession>
<feature type="transmembrane region" description="Helical" evidence="1">
    <location>
        <begin position="20"/>
        <end position="39"/>
    </location>
</feature>
<dbReference type="Proteomes" id="UP000664859">
    <property type="component" value="Unassembled WGS sequence"/>
</dbReference>
<evidence type="ECO:0000313" key="3">
    <source>
        <dbReference type="Proteomes" id="UP000664859"/>
    </source>
</evidence>
<reference evidence="2" key="1">
    <citation type="submission" date="2021-02" db="EMBL/GenBank/DDBJ databases">
        <title>First Annotated Genome of the Yellow-green Alga Tribonema minus.</title>
        <authorList>
            <person name="Mahan K.M."/>
        </authorList>
    </citation>
    <scope>NUCLEOTIDE SEQUENCE</scope>
    <source>
        <strain evidence="2">UTEX B ZZ1240</strain>
    </source>
</reference>
<name>A0A835Z7X7_9STRA</name>
<evidence type="ECO:0000313" key="2">
    <source>
        <dbReference type="EMBL" id="KAG5186590.1"/>
    </source>
</evidence>
<feature type="transmembrane region" description="Helical" evidence="1">
    <location>
        <begin position="45"/>
        <end position="66"/>
    </location>
</feature>
<keyword evidence="1" id="KW-0472">Membrane</keyword>
<gene>
    <name evidence="2" type="ORF">JKP88DRAFT_254522</name>
</gene>
<dbReference type="AlphaFoldDB" id="A0A835Z7X7"/>
<keyword evidence="3" id="KW-1185">Reference proteome</keyword>
<keyword evidence="1" id="KW-0812">Transmembrane</keyword>
<organism evidence="2 3">
    <name type="scientific">Tribonema minus</name>
    <dbReference type="NCBI Taxonomy" id="303371"/>
    <lineage>
        <taxon>Eukaryota</taxon>
        <taxon>Sar</taxon>
        <taxon>Stramenopiles</taxon>
        <taxon>Ochrophyta</taxon>
        <taxon>PX clade</taxon>
        <taxon>Xanthophyceae</taxon>
        <taxon>Tribonematales</taxon>
        <taxon>Tribonemataceae</taxon>
        <taxon>Tribonema</taxon>
    </lineage>
</organism>